<dbReference type="Proteomes" id="UP000247409">
    <property type="component" value="Unassembled WGS sequence"/>
</dbReference>
<keyword evidence="1" id="KW-0175">Coiled coil</keyword>
<dbReference type="AlphaFoldDB" id="A0A2V3J2E5"/>
<organism evidence="4 5">
    <name type="scientific">Gracilariopsis chorda</name>
    <dbReference type="NCBI Taxonomy" id="448386"/>
    <lineage>
        <taxon>Eukaryota</taxon>
        <taxon>Rhodophyta</taxon>
        <taxon>Florideophyceae</taxon>
        <taxon>Rhodymeniophycidae</taxon>
        <taxon>Gracilariales</taxon>
        <taxon>Gracilariaceae</taxon>
        <taxon>Gracilariopsis</taxon>
    </lineage>
</organism>
<feature type="coiled-coil region" evidence="1">
    <location>
        <begin position="199"/>
        <end position="240"/>
    </location>
</feature>
<name>A0A2V3J2E5_9FLOR</name>
<keyword evidence="3" id="KW-0472">Membrane</keyword>
<dbReference type="SUPFAM" id="SSF48452">
    <property type="entry name" value="TPR-like"/>
    <property type="match status" value="1"/>
</dbReference>
<evidence type="ECO:0000313" key="4">
    <source>
        <dbReference type="EMBL" id="PXF48177.1"/>
    </source>
</evidence>
<feature type="compositionally biased region" description="Basic and acidic residues" evidence="2">
    <location>
        <begin position="644"/>
        <end position="665"/>
    </location>
</feature>
<feature type="region of interest" description="Disordered" evidence="2">
    <location>
        <begin position="323"/>
        <end position="342"/>
    </location>
</feature>
<keyword evidence="3" id="KW-1133">Transmembrane helix</keyword>
<feature type="coiled-coil region" evidence="1">
    <location>
        <begin position="265"/>
        <end position="320"/>
    </location>
</feature>
<reference evidence="4 5" key="1">
    <citation type="journal article" date="2018" name="Mol. Biol. Evol.">
        <title>Analysis of the draft genome of the red seaweed Gracilariopsis chorda provides insights into genome size evolution in Rhodophyta.</title>
        <authorList>
            <person name="Lee J."/>
            <person name="Yang E.C."/>
            <person name="Graf L."/>
            <person name="Yang J.H."/>
            <person name="Qiu H."/>
            <person name="Zel Zion U."/>
            <person name="Chan C.X."/>
            <person name="Stephens T.G."/>
            <person name="Weber A.P.M."/>
            <person name="Boo G.H."/>
            <person name="Boo S.M."/>
            <person name="Kim K.M."/>
            <person name="Shin Y."/>
            <person name="Jung M."/>
            <person name="Lee S.J."/>
            <person name="Yim H.S."/>
            <person name="Lee J.H."/>
            <person name="Bhattacharya D."/>
            <person name="Yoon H.S."/>
        </authorList>
    </citation>
    <scope>NUCLEOTIDE SEQUENCE [LARGE SCALE GENOMIC DNA]</scope>
    <source>
        <strain evidence="4 5">SKKU-2015</strain>
        <tissue evidence="4">Whole body</tissue>
    </source>
</reference>
<feature type="compositionally biased region" description="Polar residues" evidence="2">
    <location>
        <begin position="602"/>
        <end position="618"/>
    </location>
</feature>
<accession>A0A2V3J2E5</accession>
<feature type="compositionally biased region" description="Polar residues" evidence="2">
    <location>
        <begin position="526"/>
        <end position="546"/>
    </location>
</feature>
<feature type="compositionally biased region" description="Basic and acidic residues" evidence="2">
    <location>
        <begin position="487"/>
        <end position="513"/>
    </location>
</feature>
<dbReference type="InterPro" id="IPR011990">
    <property type="entry name" value="TPR-like_helical_dom_sf"/>
</dbReference>
<dbReference type="Gene3D" id="1.25.40.10">
    <property type="entry name" value="Tetratricopeptide repeat domain"/>
    <property type="match status" value="1"/>
</dbReference>
<feature type="region of interest" description="Disordered" evidence="2">
    <location>
        <begin position="450"/>
        <end position="721"/>
    </location>
</feature>
<feature type="compositionally biased region" description="Polar residues" evidence="2">
    <location>
        <begin position="577"/>
        <end position="587"/>
    </location>
</feature>
<keyword evidence="5" id="KW-1185">Reference proteome</keyword>
<feature type="region of interest" description="Disordered" evidence="2">
    <location>
        <begin position="403"/>
        <end position="428"/>
    </location>
</feature>
<dbReference type="OrthoDB" id="10491613at2759"/>
<evidence type="ECO:0000256" key="1">
    <source>
        <dbReference type="SAM" id="Coils"/>
    </source>
</evidence>
<sequence>MAVPSNRKHTRIQIMPLCVAQKAADLPQETQRHRTTLKIPWRTIAEAVVQLVILAVGATISIQARRKFFVYLFSFMAVPQLYFIVTRFKECGPTTARLNDGTKDAPSSEWLSGPPDVDTELKTAFAESLIRQAIVEEFVSFRSDLDHFQKSSLEREDTRNTVVSQAVSSLDASVLSLRDQLERRDQMRPEVPYATLQELETLKARLNLYERENASLKQQLRNLQFMYEETLRNADKARKDAQDASFRELTAREELAIAQIRIVHLDELTNRLDRAEARSMELEEELLDRTREKEGLKLSADDANRRVARVENVSKMLREKLQKMTGRASAGEQDALSEDNVDDSEQRLWQRRLRNRGNLGRNSVVYQELLRGSKESLIKEWPSNPLGSDASKEEKNEALEGLPADGGFSGKGSRMLQSAPTPGGPEKALRMSEAPAEAVFSFSRGEFEKGGIASTDSSTIHKTITENELFPDGKGSAQESDSADEDKDVRTFKKEELNENVPETDKSAIEGKQESGGNLRVPKASGQHQGLDSQSFSPNRTRSSESYMEWLQESSWKRKDGGKTKTIPRPRLPVPSEPQSADMSSGYQKGAVEPATLDEDGSLNQTRSETADGISSSVDVRGIPETFDTEEGECNTANTNGSLENERTDSEDASSRAERSNHSLETDVQEQEVQSLPTSNTTAERDSQAEARVNGATHEEGLSLKAPFGDQEKVKKSSNTRYKPNVPSSIVKIVSNKVTNAHELIEKGRKEGISISEASSFLKQAKTILEECLRLSVLRMEIEAALGECLVVWAKLDLRDERARWLTWKALEYLTRCVKALPNNEKALFNSALCNALFGALSSHEVAVHHQYAAAQQFDRLLQINPNAQVAAYNGGLAYLYLARSYVAFERDKKADIQKYFELSIERFAKGVMLNPLDTRNASYLDTARNEMKGFLEGDEVTQLPV</sequence>
<comment type="caution">
    <text evidence="4">The sequence shown here is derived from an EMBL/GenBank/DDBJ whole genome shotgun (WGS) entry which is preliminary data.</text>
</comment>
<evidence type="ECO:0000313" key="5">
    <source>
        <dbReference type="Proteomes" id="UP000247409"/>
    </source>
</evidence>
<proteinExistence type="predicted"/>
<protein>
    <submittedName>
        <fullName evidence="4">Uncharacterized protein</fullName>
    </submittedName>
</protein>
<dbReference type="EMBL" id="NBIV01000016">
    <property type="protein sequence ID" value="PXF48177.1"/>
    <property type="molecule type" value="Genomic_DNA"/>
</dbReference>
<feature type="compositionally biased region" description="Polar residues" evidence="2">
    <location>
        <begin position="671"/>
        <end position="682"/>
    </location>
</feature>
<feature type="transmembrane region" description="Helical" evidence="3">
    <location>
        <begin position="68"/>
        <end position="85"/>
    </location>
</feature>
<keyword evidence="3" id="KW-0812">Transmembrane</keyword>
<evidence type="ECO:0000256" key="3">
    <source>
        <dbReference type="SAM" id="Phobius"/>
    </source>
</evidence>
<evidence type="ECO:0000256" key="2">
    <source>
        <dbReference type="SAM" id="MobiDB-lite"/>
    </source>
</evidence>
<gene>
    <name evidence="4" type="ORF">BWQ96_02129</name>
</gene>